<dbReference type="EMBL" id="CBXF010000164">
    <property type="protein sequence ID" value="CDL85798.1"/>
    <property type="molecule type" value="Genomic_DNA"/>
</dbReference>
<dbReference type="Pfam" id="PF13333">
    <property type="entry name" value="rve_2"/>
    <property type="match status" value="1"/>
</dbReference>
<name>W1J6Y1_9GAMM</name>
<keyword evidence="2" id="KW-0645">Protease</keyword>
<evidence type="ECO:0000259" key="1">
    <source>
        <dbReference type="Pfam" id="PF13333"/>
    </source>
</evidence>
<evidence type="ECO:0000313" key="2">
    <source>
        <dbReference type="EMBL" id="CDL85798.1"/>
    </source>
</evidence>
<feature type="domain" description="Integrase catalytic" evidence="1">
    <location>
        <begin position="2"/>
        <end position="54"/>
    </location>
</feature>
<accession>W1J6Y1</accession>
<organism evidence="2 3">
    <name type="scientific">Xenorhabdus szentirmaii DSM 16338</name>
    <dbReference type="NCBI Taxonomy" id="1427518"/>
    <lineage>
        <taxon>Bacteria</taxon>
        <taxon>Pseudomonadati</taxon>
        <taxon>Pseudomonadota</taxon>
        <taxon>Gammaproteobacteria</taxon>
        <taxon>Enterobacterales</taxon>
        <taxon>Morganellaceae</taxon>
        <taxon>Xenorhabdus</taxon>
    </lineage>
</organism>
<dbReference type="AlphaFoldDB" id="W1J6Y1"/>
<protein>
    <submittedName>
        <fullName evidence="2">ATP-dependent protease</fullName>
        <ecNumber evidence="2">3.4.21.-</ecNumber>
    </submittedName>
</protein>
<reference evidence="2" key="1">
    <citation type="submission" date="2013-11" db="EMBL/GenBank/DDBJ databases">
        <title>Draft genome sequence and annotation of the entomopathogenic bacteria, Xenorhabdus cabanillasi strain JM26 and Xenorhabdus szentirmai strain DSM 16338.</title>
        <authorList>
            <person name="Gualtieri M."/>
            <person name="Ogier J.C."/>
            <person name="Pages S."/>
            <person name="Givaudan A."/>
            <person name="Gaudriault S."/>
        </authorList>
    </citation>
    <scope>NUCLEOTIDE SEQUENCE [LARGE SCALE GENOMIC DNA]</scope>
    <source>
        <strain evidence="2">DSM 16338</strain>
    </source>
</reference>
<dbReference type="GO" id="GO:0008233">
    <property type="term" value="F:peptidase activity"/>
    <property type="evidence" value="ECO:0007669"/>
    <property type="project" value="UniProtKB-KW"/>
</dbReference>
<comment type="caution">
    <text evidence="2">The sequence shown here is derived from an EMBL/GenBank/DDBJ whole genome shotgun (WGS) entry which is preliminary data.</text>
</comment>
<sequence length="68" mass="8225">MERFFRSLKSEWIPLTGYRNAEEATRSIISYITGYYSQLRPHWYNNGLTPNESENVFWKNSQEVTNFR</sequence>
<dbReference type="Proteomes" id="UP000019202">
    <property type="component" value="Unassembled WGS sequence"/>
</dbReference>
<dbReference type="EC" id="3.4.21.-" evidence="2"/>
<dbReference type="GO" id="GO:0015074">
    <property type="term" value="P:DNA integration"/>
    <property type="evidence" value="ECO:0007669"/>
    <property type="project" value="InterPro"/>
</dbReference>
<dbReference type="STRING" id="1427518.XSR1_990002"/>
<proteinExistence type="predicted"/>
<keyword evidence="3" id="KW-1185">Reference proteome</keyword>
<evidence type="ECO:0000313" key="3">
    <source>
        <dbReference type="Proteomes" id="UP000019202"/>
    </source>
</evidence>
<dbReference type="InterPro" id="IPR001584">
    <property type="entry name" value="Integrase_cat-core"/>
</dbReference>
<dbReference type="GO" id="GO:0006508">
    <property type="term" value="P:proteolysis"/>
    <property type="evidence" value="ECO:0007669"/>
    <property type="project" value="UniProtKB-KW"/>
</dbReference>
<gene>
    <name evidence="2" type="ORF">XSR1_990002</name>
</gene>
<keyword evidence="2" id="KW-0378">Hydrolase</keyword>